<proteinExistence type="predicted"/>
<name>A0A3Q7IAF2_SOLLC</name>
<feature type="signal peptide" evidence="2">
    <location>
        <begin position="1"/>
        <end position="23"/>
    </location>
</feature>
<reference evidence="3" key="2">
    <citation type="submission" date="2019-01" db="UniProtKB">
        <authorList>
            <consortium name="EnsemblPlants"/>
        </authorList>
    </citation>
    <scope>IDENTIFICATION</scope>
    <source>
        <strain evidence="3">cv. Heinz 1706</strain>
    </source>
</reference>
<feature type="chain" id="PRO_5018601802" description="Transmembrane protein" evidence="2">
    <location>
        <begin position="24"/>
        <end position="146"/>
    </location>
</feature>
<dbReference type="PaxDb" id="4081-Solyc10g006940.1.1"/>
<sequence length="146" mass="16734">MISQNIFLLCSLLLLLLLNLGYANNGPIPGSTKAQKQENMSSHAIVPGFSVWNQSKLIIFKKPLIIYRCFYGCLPPPKKHHHHHRHHRSPPPPSPSPSPSPFPFPPPFNQHHHHRPPHPRHRHHQPKPNTIMDQPKPMQKGKQDGH</sequence>
<evidence type="ECO:0000313" key="4">
    <source>
        <dbReference type="Proteomes" id="UP000004994"/>
    </source>
</evidence>
<evidence type="ECO:0000256" key="1">
    <source>
        <dbReference type="SAM" id="MobiDB-lite"/>
    </source>
</evidence>
<keyword evidence="2" id="KW-0732">Signal</keyword>
<feature type="compositionally biased region" description="Basic residues" evidence="1">
    <location>
        <begin position="110"/>
        <end position="126"/>
    </location>
</feature>
<feature type="compositionally biased region" description="Pro residues" evidence="1">
    <location>
        <begin position="90"/>
        <end position="108"/>
    </location>
</feature>
<reference evidence="3" key="1">
    <citation type="journal article" date="2012" name="Nature">
        <title>The tomato genome sequence provides insights into fleshy fruit evolution.</title>
        <authorList>
            <consortium name="Tomato Genome Consortium"/>
        </authorList>
    </citation>
    <scope>NUCLEOTIDE SEQUENCE [LARGE SCALE GENOMIC DNA]</scope>
    <source>
        <strain evidence="3">cv. Heinz 1706</strain>
    </source>
</reference>
<evidence type="ECO:0008006" key="5">
    <source>
        <dbReference type="Google" id="ProtNLM"/>
    </source>
</evidence>
<accession>A0A3Q7IAF2</accession>
<dbReference type="Gramene" id="Solyc10g006940.1.1">
    <property type="protein sequence ID" value="Solyc10g006940.1.1.1"/>
    <property type="gene ID" value="Solyc10g006940.1"/>
</dbReference>
<evidence type="ECO:0000256" key="2">
    <source>
        <dbReference type="SAM" id="SignalP"/>
    </source>
</evidence>
<dbReference type="AlphaFoldDB" id="A0A3Q7IAF2"/>
<dbReference type="InParanoid" id="A0A3Q7IAF2"/>
<evidence type="ECO:0000313" key="3">
    <source>
        <dbReference type="EnsemblPlants" id="Solyc10g006940.1.1.1"/>
    </source>
</evidence>
<dbReference type="EnsemblPlants" id="Solyc10g006940.1.1">
    <property type="protein sequence ID" value="Solyc10g006940.1.1.1"/>
    <property type="gene ID" value="Solyc10g006940.1"/>
</dbReference>
<organism evidence="3">
    <name type="scientific">Solanum lycopersicum</name>
    <name type="common">Tomato</name>
    <name type="synonym">Lycopersicon esculentum</name>
    <dbReference type="NCBI Taxonomy" id="4081"/>
    <lineage>
        <taxon>Eukaryota</taxon>
        <taxon>Viridiplantae</taxon>
        <taxon>Streptophyta</taxon>
        <taxon>Embryophyta</taxon>
        <taxon>Tracheophyta</taxon>
        <taxon>Spermatophyta</taxon>
        <taxon>Magnoliopsida</taxon>
        <taxon>eudicotyledons</taxon>
        <taxon>Gunneridae</taxon>
        <taxon>Pentapetalae</taxon>
        <taxon>asterids</taxon>
        <taxon>lamiids</taxon>
        <taxon>Solanales</taxon>
        <taxon>Solanaceae</taxon>
        <taxon>Solanoideae</taxon>
        <taxon>Solaneae</taxon>
        <taxon>Solanum</taxon>
        <taxon>Solanum subgen. Lycopersicon</taxon>
    </lineage>
</organism>
<dbReference type="Proteomes" id="UP000004994">
    <property type="component" value="Chromosome 10"/>
</dbReference>
<keyword evidence="4" id="KW-1185">Reference proteome</keyword>
<feature type="compositionally biased region" description="Basic residues" evidence="1">
    <location>
        <begin position="78"/>
        <end position="89"/>
    </location>
</feature>
<protein>
    <recommendedName>
        <fullName evidence="5">Transmembrane protein</fullName>
    </recommendedName>
</protein>
<feature type="region of interest" description="Disordered" evidence="1">
    <location>
        <begin position="78"/>
        <end position="146"/>
    </location>
</feature>